<dbReference type="SUPFAM" id="SSF53850">
    <property type="entry name" value="Periplasmic binding protein-like II"/>
    <property type="match status" value="1"/>
</dbReference>
<dbReference type="SUPFAM" id="SSF53822">
    <property type="entry name" value="Periplasmic binding protein-like I"/>
    <property type="match status" value="1"/>
</dbReference>
<sequence>MRIQIITLLQVITILTLSFTLCDGNCKQTKGSLLAIGVFDFDDVSSVKSFENAISRHNLLRHTECIPELKNKTIIVKSEMSLRELMVLVDTTMQQGPCFMVYASKTSKARIFLDVAMFQRTNIITAVQEFFFPTQQYIQRYKESTVRVNQITNAETKISALLAFSQYLTVAKFVAITDNDHESTSFVINLQEPLRVRNMEMLDWLVFTPDDSSEYITLRFQKLQHRKVAFLLVTDNLTLAHNIFSGAGELFLSNDLWIIVSDLDVRTLLDYYYPQNTFSLNPEKSQEITTSGYVDDAVHSITRALVNSPDDQVIACPDEQEMRSRLLSEVDFHGLSGPVKFDSTGNRVPLRYDFNRLLMIEDATQNHDMGYWYNGKLFLTEQNDKRPLKILVNEYPPMVMSESKLPGETCQSIWSRTKPCKKTIKTPDGDKSIELCCYGFVIDVVGLVMTKLYEYRAELHFTLDGQYGVFNQENNSWDGVVSELLEGRGDASFDLYISSRRSTVLDFTEPYVPSGIRLLVKEMERQDSDIVWLSYLRPFTSPVWLTLLGSLGVMILFLWGIDKISPVRGSTELFHKKSLFGIDNAICFALSLAFGRPADESKPTTDGARLSSVAFGMAMLVFVSTYSANLAAFLIVNDKTTPVKDIYDFKIERPPEGFKYGTIKGSYMADYFKNSNNTYFRQIWRHMQNNNVKKLVDGVNAVSNGKLDVFIADDVSLEYKSMSKCGLKVVGEPFAMSGTSIAVKKGNPLFQQLNEALQTVRAEGLTDFIQTFWVKKYGSCTRETPPTQLKLEDLSGLFLQLTIAIVGCILGTIFHRTFYYFRKRWFYEADDLDDPSRFSQLETLV</sequence>
<dbReference type="InterPro" id="IPR028082">
    <property type="entry name" value="Peripla_BP_I"/>
</dbReference>
<dbReference type="PRINTS" id="PR00177">
    <property type="entry name" value="NMDARECEPTOR"/>
</dbReference>
<feature type="transmembrane region" description="Helical" evidence="12">
    <location>
        <begin position="614"/>
        <end position="636"/>
    </location>
</feature>
<evidence type="ECO:0000256" key="4">
    <source>
        <dbReference type="ARBA" id="ARBA00022692"/>
    </source>
</evidence>
<keyword evidence="13" id="KW-0732">Signal</keyword>
<organism evidence="15 16">
    <name type="scientific">Porites evermanni</name>
    <dbReference type="NCBI Taxonomy" id="104178"/>
    <lineage>
        <taxon>Eukaryota</taxon>
        <taxon>Metazoa</taxon>
        <taxon>Cnidaria</taxon>
        <taxon>Anthozoa</taxon>
        <taxon>Hexacorallia</taxon>
        <taxon>Scleractinia</taxon>
        <taxon>Fungiina</taxon>
        <taxon>Poritidae</taxon>
        <taxon>Porites</taxon>
    </lineage>
</organism>
<dbReference type="PANTHER" id="PTHR18966">
    <property type="entry name" value="IONOTROPIC GLUTAMATE RECEPTOR"/>
    <property type="match status" value="1"/>
</dbReference>
<comment type="caution">
    <text evidence="15">The sequence shown here is derived from an EMBL/GenBank/DDBJ whole genome shotgun (WGS) entry which is preliminary data.</text>
</comment>
<evidence type="ECO:0000256" key="1">
    <source>
        <dbReference type="ARBA" id="ARBA00004651"/>
    </source>
</evidence>
<evidence type="ECO:0000256" key="10">
    <source>
        <dbReference type="ARBA" id="ARBA00023286"/>
    </source>
</evidence>
<keyword evidence="16" id="KW-1185">Reference proteome</keyword>
<evidence type="ECO:0000256" key="13">
    <source>
        <dbReference type="SAM" id="SignalP"/>
    </source>
</evidence>
<proteinExistence type="predicted"/>
<feature type="transmembrane region" description="Helical" evidence="12">
    <location>
        <begin position="543"/>
        <end position="561"/>
    </location>
</feature>
<comment type="subcellular location">
    <subcellularLocation>
        <location evidence="1">Cell membrane</location>
        <topology evidence="1">Multi-pass membrane protein</topology>
    </subcellularLocation>
</comment>
<keyword evidence="10" id="KW-1071">Ligand-gated ion channel</keyword>
<evidence type="ECO:0000256" key="8">
    <source>
        <dbReference type="ARBA" id="ARBA00023170"/>
    </source>
</evidence>
<protein>
    <recommendedName>
        <fullName evidence="14">Ionotropic glutamate receptor C-terminal domain-containing protein</fullName>
    </recommendedName>
</protein>
<keyword evidence="4 12" id="KW-0812">Transmembrane</keyword>
<accession>A0ABN8MLV4</accession>
<feature type="chain" id="PRO_5046532749" description="Ionotropic glutamate receptor C-terminal domain-containing protein" evidence="13">
    <location>
        <begin position="25"/>
        <end position="845"/>
    </location>
</feature>
<dbReference type="InterPro" id="IPR001320">
    <property type="entry name" value="Iontro_rcpt_C"/>
</dbReference>
<keyword evidence="9" id="KW-0325">Glycoprotein</keyword>
<evidence type="ECO:0000256" key="12">
    <source>
        <dbReference type="SAM" id="Phobius"/>
    </source>
</evidence>
<keyword evidence="8" id="KW-0675">Receptor</keyword>
<dbReference type="InterPro" id="IPR001508">
    <property type="entry name" value="Iono_Glu_rcpt_met"/>
</dbReference>
<evidence type="ECO:0000256" key="3">
    <source>
        <dbReference type="ARBA" id="ARBA00022475"/>
    </source>
</evidence>
<feature type="domain" description="Ionotropic glutamate receptor C-terminal" evidence="14">
    <location>
        <begin position="423"/>
        <end position="776"/>
    </location>
</feature>
<reference evidence="15 16" key="1">
    <citation type="submission" date="2022-05" db="EMBL/GenBank/DDBJ databases">
        <authorList>
            <consortium name="Genoscope - CEA"/>
            <person name="William W."/>
        </authorList>
    </citation>
    <scope>NUCLEOTIDE SEQUENCE [LARGE SCALE GENOMIC DNA]</scope>
</reference>
<evidence type="ECO:0000256" key="5">
    <source>
        <dbReference type="ARBA" id="ARBA00022989"/>
    </source>
</evidence>
<dbReference type="InterPro" id="IPR019594">
    <property type="entry name" value="Glu/Gly-bd"/>
</dbReference>
<keyword evidence="6" id="KW-0406">Ion transport</keyword>
<dbReference type="Gene3D" id="3.40.190.10">
    <property type="entry name" value="Periplasmic binding protein-like II"/>
    <property type="match status" value="2"/>
</dbReference>
<dbReference type="Pfam" id="PF00060">
    <property type="entry name" value="Lig_chan"/>
    <property type="match status" value="1"/>
</dbReference>
<keyword evidence="3" id="KW-1003">Cell membrane</keyword>
<evidence type="ECO:0000259" key="14">
    <source>
        <dbReference type="SMART" id="SM00079"/>
    </source>
</evidence>
<feature type="transmembrane region" description="Helical" evidence="12">
    <location>
        <begin position="797"/>
        <end position="818"/>
    </location>
</feature>
<gene>
    <name evidence="15" type="ORF">PEVE_00036855</name>
</gene>
<keyword evidence="7 12" id="KW-0472">Membrane</keyword>
<name>A0ABN8MLV4_9CNID</name>
<evidence type="ECO:0000256" key="9">
    <source>
        <dbReference type="ARBA" id="ARBA00023180"/>
    </source>
</evidence>
<evidence type="ECO:0000313" key="16">
    <source>
        <dbReference type="Proteomes" id="UP001159427"/>
    </source>
</evidence>
<dbReference type="InterPro" id="IPR015683">
    <property type="entry name" value="Ionotropic_Glu_rcpt"/>
</dbReference>
<dbReference type="Pfam" id="PF10613">
    <property type="entry name" value="Lig_chan-Glu_bd"/>
    <property type="match status" value="1"/>
</dbReference>
<keyword evidence="11" id="KW-0407">Ion channel</keyword>
<feature type="signal peptide" evidence="13">
    <location>
        <begin position="1"/>
        <end position="24"/>
    </location>
</feature>
<evidence type="ECO:0000256" key="6">
    <source>
        <dbReference type="ARBA" id="ARBA00023065"/>
    </source>
</evidence>
<keyword evidence="2" id="KW-0813">Transport</keyword>
<dbReference type="SMART" id="SM00079">
    <property type="entry name" value="PBPe"/>
    <property type="match status" value="1"/>
</dbReference>
<evidence type="ECO:0000313" key="15">
    <source>
        <dbReference type="EMBL" id="CAH3029861.1"/>
    </source>
</evidence>
<dbReference type="Gene3D" id="3.40.50.2300">
    <property type="match status" value="1"/>
</dbReference>
<keyword evidence="5 12" id="KW-1133">Transmembrane helix</keyword>
<dbReference type="EMBL" id="CALNXI010000596">
    <property type="protein sequence ID" value="CAH3029861.1"/>
    <property type="molecule type" value="Genomic_DNA"/>
</dbReference>
<evidence type="ECO:0000256" key="11">
    <source>
        <dbReference type="ARBA" id="ARBA00023303"/>
    </source>
</evidence>
<evidence type="ECO:0000256" key="2">
    <source>
        <dbReference type="ARBA" id="ARBA00022448"/>
    </source>
</evidence>
<feature type="transmembrane region" description="Helical" evidence="12">
    <location>
        <begin position="573"/>
        <end position="594"/>
    </location>
</feature>
<evidence type="ECO:0000256" key="7">
    <source>
        <dbReference type="ARBA" id="ARBA00023136"/>
    </source>
</evidence>
<dbReference type="Proteomes" id="UP001159427">
    <property type="component" value="Unassembled WGS sequence"/>
</dbReference>